<dbReference type="AlphaFoldDB" id="A0A1T4PZ95"/>
<keyword evidence="6" id="KW-0964">Secreted</keyword>
<keyword evidence="16" id="KW-0865">Zymogen</keyword>
<evidence type="ECO:0000256" key="11">
    <source>
        <dbReference type="ARBA" id="ARBA00022801"/>
    </source>
</evidence>
<evidence type="ECO:0000256" key="13">
    <source>
        <dbReference type="ARBA" id="ARBA00022833"/>
    </source>
</evidence>
<dbReference type="InterPro" id="IPR003137">
    <property type="entry name" value="PA_domain"/>
</dbReference>
<dbReference type="EMBL" id="FUWH01000007">
    <property type="protein sequence ID" value="SJZ96862.1"/>
    <property type="molecule type" value="Genomic_DNA"/>
</dbReference>
<feature type="signal peptide" evidence="21">
    <location>
        <begin position="1"/>
        <end position="31"/>
    </location>
</feature>
<sequence length="499" mass="54047">MYKFSTSIQLLMVKRSLIAVSCLLLAGTGMAQVKPEWNAVFKNINTEVQSNSKAYATLKQATETIGHRLTGSENGKKAEEYAYNLLKLYGFKNLRYQPFEVESWSRGTISVNIGATTSALHPVKAVTLAHSPVKADLTAEVVDMGNGLEADYQASQGKVKDKIALVYLGVLPGSPAGTKSLHRSEKTAIATKYGAKGIIIINTAEGGILLTGTASVTGKLIPIPAVCIGKEDGLAFKKEVAAGKQYAHITMTNFSGLIKARNVIATIKGKTLPNEKVVVGGHLDSWDLATGAIDNGIGSFSVLDMARTFQALKLQPERTVEFVMFMGEEEGLLGSKAYVDAAVKDKSIDQIRYMLNYDMTNDPKGFSTTAEESKELFQSIGSIAQQLDTTFRNTFRTGAGLHSDHQPFMLHGVPTGGGAGGALPNNAGPCYHADCDNFKLVDEQGMKNTVRYSAMLLYGIADSKELKAKHFTDEETKAFLLKNNLKEPLKIAGEWRWDD</sequence>
<dbReference type="InterPro" id="IPR046450">
    <property type="entry name" value="PA_dom_sf"/>
</dbReference>
<evidence type="ECO:0000256" key="18">
    <source>
        <dbReference type="ARBA" id="ARBA00023228"/>
    </source>
</evidence>
<feature type="domain" description="PA" evidence="22">
    <location>
        <begin position="138"/>
        <end position="235"/>
    </location>
</feature>
<dbReference type="SUPFAM" id="SSF53187">
    <property type="entry name" value="Zn-dependent exopeptidases"/>
    <property type="match status" value="1"/>
</dbReference>
<dbReference type="GO" id="GO:0006508">
    <property type="term" value="P:proteolysis"/>
    <property type="evidence" value="ECO:0007669"/>
    <property type="project" value="UniProtKB-KW"/>
</dbReference>
<name>A0A1T4PZ95_9BACT</name>
<keyword evidence="18" id="KW-0458">Lysosome</keyword>
<keyword evidence="7 24" id="KW-0121">Carboxypeptidase</keyword>
<evidence type="ECO:0000256" key="17">
    <source>
        <dbReference type="ARBA" id="ARBA00023180"/>
    </source>
</evidence>
<protein>
    <recommendedName>
        <fullName evidence="5">Carboxypeptidase Q</fullName>
    </recommendedName>
    <alternativeName>
        <fullName evidence="20">Plasma glutamate carboxypeptidase</fullName>
    </alternativeName>
</protein>
<dbReference type="Gene3D" id="3.40.630.10">
    <property type="entry name" value="Zn peptidases"/>
    <property type="match status" value="1"/>
</dbReference>
<dbReference type="InterPro" id="IPR039866">
    <property type="entry name" value="CPQ"/>
</dbReference>
<keyword evidence="17" id="KW-0325">Glycoprotein</keyword>
<evidence type="ECO:0000256" key="21">
    <source>
        <dbReference type="SAM" id="SignalP"/>
    </source>
</evidence>
<evidence type="ECO:0000256" key="8">
    <source>
        <dbReference type="ARBA" id="ARBA00022670"/>
    </source>
</evidence>
<keyword evidence="15" id="KW-0482">Metalloprotease</keyword>
<dbReference type="Gene3D" id="3.50.30.30">
    <property type="match status" value="1"/>
</dbReference>
<keyword evidence="9" id="KW-0479">Metal-binding</keyword>
<dbReference type="GO" id="GO:0070573">
    <property type="term" value="F:metallodipeptidase activity"/>
    <property type="evidence" value="ECO:0007669"/>
    <property type="project" value="InterPro"/>
</dbReference>
<evidence type="ECO:0000256" key="19">
    <source>
        <dbReference type="ARBA" id="ARBA00025833"/>
    </source>
</evidence>
<keyword evidence="13" id="KW-0862">Zinc</keyword>
<reference evidence="24 25" key="1">
    <citation type="submission" date="2017-02" db="EMBL/GenBank/DDBJ databases">
        <authorList>
            <person name="Peterson S.W."/>
        </authorList>
    </citation>
    <scope>NUCLEOTIDE SEQUENCE [LARGE SCALE GENOMIC DNA]</scope>
    <source>
        <strain evidence="24 25">DSM 22335</strain>
    </source>
</reference>
<evidence type="ECO:0000256" key="5">
    <source>
        <dbReference type="ARBA" id="ARBA00014116"/>
    </source>
</evidence>
<keyword evidence="12" id="KW-0256">Endoplasmic reticulum</keyword>
<evidence type="ECO:0000313" key="24">
    <source>
        <dbReference type="EMBL" id="SJZ96862.1"/>
    </source>
</evidence>
<dbReference type="GO" id="GO:0005576">
    <property type="term" value="C:extracellular region"/>
    <property type="evidence" value="ECO:0007669"/>
    <property type="project" value="UniProtKB-SubCell"/>
</dbReference>
<evidence type="ECO:0000259" key="22">
    <source>
        <dbReference type="Pfam" id="PF02225"/>
    </source>
</evidence>
<proteinExistence type="predicted"/>
<keyword evidence="25" id="KW-1185">Reference proteome</keyword>
<keyword evidence="8" id="KW-0645">Protease</keyword>
<evidence type="ECO:0000256" key="15">
    <source>
        <dbReference type="ARBA" id="ARBA00023049"/>
    </source>
</evidence>
<comment type="subunit">
    <text evidence="19">Homodimer. The monomeric form is inactive while the homodimer is active.</text>
</comment>
<keyword evidence="14" id="KW-0333">Golgi apparatus</keyword>
<comment type="subcellular location">
    <subcellularLocation>
        <location evidence="1">Endoplasmic reticulum</location>
    </subcellularLocation>
    <subcellularLocation>
        <location evidence="3">Golgi apparatus</location>
    </subcellularLocation>
    <subcellularLocation>
        <location evidence="2">Lysosome</location>
    </subcellularLocation>
    <subcellularLocation>
        <location evidence="4">Secreted</location>
    </subcellularLocation>
</comment>
<evidence type="ECO:0000256" key="1">
    <source>
        <dbReference type="ARBA" id="ARBA00004240"/>
    </source>
</evidence>
<evidence type="ECO:0000256" key="3">
    <source>
        <dbReference type="ARBA" id="ARBA00004555"/>
    </source>
</evidence>
<evidence type="ECO:0000256" key="7">
    <source>
        <dbReference type="ARBA" id="ARBA00022645"/>
    </source>
</evidence>
<dbReference type="GO" id="GO:0004180">
    <property type="term" value="F:carboxypeptidase activity"/>
    <property type="evidence" value="ECO:0007669"/>
    <property type="project" value="UniProtKB-KW"/>
</dbReference>
<dbReference type="SUPFAM" id="SSF52025">
    <property type="entry name" value="PA domain"/>
    <property type="match status" value="1"/>
</dbReference>
<dbReference type="PANTHER" id="PTHR12053">
    <property type="entry name" value="PROTEASE FAMILY M28 PLASMA GLUTAMATE CARBOXYPEPTIDASE-RELATED"/>
    <property type="match status" value="1"/>
</dbReference>
<dbReference type="GO" id="GO:0005764">
    <property type="term" value="C:lysosome"/>
    <property type="evidence" value="ECO:0007669"/>
    <property type="project" value="UniProtKB-SubCell"/>
</dbReference>
<gene>
    <name evidence="24" type="ORF">SAMN04488132_10753</name>
</gene>
<keyword evidence="11" id="KW-0378">Hydrolase</keyword>
<evidence type="ECO:0000256" key="4">
    <source>
        <dbReference type="ARBA" id="ARBA00004613"/>
    </source>
</evidence>
<dbReference type="Proteomes" id="UP000190888">
    <property type="component" value="Unassembled WGS sequence"/>
</dbReference>
<accession>A0A1T4PZ95</accession>
<dbReference type="InterPro" id="IPR007484">
    <property type="entry name" value="Peptidase_M28"/>
</dbReference>
<dbReference type="Pfam" id="PF04389">
    <property type="entry name" value="Peptidase_M28"/>
    <property type="match status" value="1"/>
</dbReference>
<evidence type="ECO:0000313" key="25">
    <source>
        <dbReference type="Proteomes" id="UP000190888"/>
    </source>
</evidence>
<evidence type="ECO:0000256" key="16">
    <source>
        <dbReference type="ARBA" id="ARBA00023145"/>
    </source>
</evidence>
<evidence type="ECO:0000256" key="6">
    <source>
        <dbReference type="ARBA" id="ARBA00022525"/>
    </source>
</evidence>
<organism evidence="24 25">
    <name type="scientific">Sediminibacterium ginsengisoli</name>
    <dbReference type="NCBI Taxonomy" id="413434"/>
    <lineage>
        <taxon>Bacteria</taxon>
        <taxon>Pseudomonadati</taxon>
        <taxon>Bacteroidota</taxon>
        <taxon>Chitinophagia</taxon>
        <taxon>Chitinophagales</taxon>
        <taxon>Chitinophagaceae</taxon>
        <taxon>Sediminibacterium</taxon>
    </lineage>
</organism>
<feature type="chain" id="PRO_5012820694" description="Carboxypeptidase Q" evidence="21">
    <location>
        <begin position="32"/>
        <end position="499"/>
    </location>
</feature>
<evidence type="ECO:0000256" key="2">
    <source>
        <dbReference type="ARBA" id="ARBA00004371"/>
    </source>
</evidence>
<evidence type="ECO:0000259" key="23">
    <source>
        <dbReference type="Pfam" id="PF04389"/>
    </source>
</evidence>
<keyword evidence="10 21" id="KW-0732">Signal</keyword>
<dbReference type="GO" id="GO:0046872">
    <property type="term" value="F:metal ion binding"/>
    <property type="evidence" value="ECO:0007669"/>
    <property type="project" value="UniProtKB-KW"/>
</dbReference>
<dbReference type="STRING" id="413434.SAMN04488132_10753"/>
<feature type="domain" description="Peptidase M28" evidence="23">
    <location>
        <begin position="262"/>
        <end position="454"/>
    </location>
</feature>
<evidence type="ECO:0000256" key="10">
    <source>
        <dbReference type="ARBA" id="ARBA00022729"/>
    </source>
</evidence>
<evidence type="ECO:0000256" key="14">
    <source>
        <dbReference type="ARBA" id="ARBA00023034"/>
    </source>
</evidence>
<evidence type="ECO:0000256" key="12">
    <source>
        <dbReference type="ARBA" id="ARBA00022824"/>
    </source>
</evidence>
<evidence type="ECO:0000256" key="9">
    <source>
        <dbReference type="ARBA" id="ARBA00022723"/>
    </source>
</evidence>
<dbReference type="Pfam" id="PF02225">
    <property type="entry name" value="PA"/>
    <property type="match status" value="1"/>
</dbReference>
<evidence type="ECO:0000256" key="20">
    <source>
        <dbReference type="ARBA" id="ARBA00033328"/>
    </source>
</evidence>
<dbReference type="PANTHER" id="PTHR12053:SF3">
    <property type="entry name" value="CARBOXYPEPTIDASE Q"/>
    <property type="match status" value="1"/>
</dbReference>